<evidence type="ECO:0000313" key="5">
    <source>
        <dbReference type="Proteomes" id="UP000273119"/>
    </source>
</evidence>
<sequence length="242" mass="24846">MTVCAGAAWVLAGPAAVLASVAWLLLSQDLPPAPPWETALTTACAGLLGLWGSYWTLACLAVAVAHTLGSPAKRRLPRRAILAVSLTLGLSVGFSAAAQASGAHAEPASTVQPISQAQPLGSDSRVTPQWSITARPPAESAPSDAAPYGAAPSDSGSGAPGYSASGTGPALPPIWGGGPRTSNDVVVRQGDSLWSIAQRRLGPDATAADIDREWRLWYRHNHAVIGPDPDLIHPGQLLRAPD</sequence>
<proteinExistence type="predicted"/>
<dbReference type="InterPro" id="IPR036779">
    <property type="entry name" value="LysM_dom_sf"/>
</dbReference>
<evidence type="ECO:0000259" key="3">
    <source>
        <dbReference type="Pfam" id="PF01476"/>
    </source>
</evidence>
<feature type="domain" description="LysM" evidence="3">
    <location>
        <begin position="186"/>
        <end position="199"/>
    </location>
</feature>
<feature type="region of interest" description="Disordered" evidence="1">
    <location>
        <begin position="106"/>
        <end position="182"/>
    </location>
</feature>
<keyword evidence="2" id="KW-0812">Transmembrane</keyword>
<protein>
    <recommendedName>
        <fullName evidence="3">LysM domain-containing protein</fullName>
    </recommendedName>
</protein>
<keyword evidence="2" id="KW-1133">Transmembrane helix</keyword>
<dbReference type="Pfam" id="PF01476">
    <property type="entry name" value="LysM"/>
    <property type="match status" value="1"/>
</dbReference>
<keyword evidence="5" id="KW-1185">Reference proteome</keyword>
<dbReference type="AlphaFoldDB" id="A0A496PM75"/>
<dbReference type="Gene3D" id="3.10.350.10">
    <property type="entry name" value="LysM domain"/>
    <property type="match status" value="1"/>
</dbReference>
<dbReference type="EMBL" id="QQXL01000001">
    <property type="protein sequence ID" value="RKW71648.1"/>
    <property type="molecule type" value="Genomic_DNA"/>
</dbReference>
<feature type="compositionally biased region" description="Polar residues" evidence="1">
    <location>
        <begin position="110"/>
        <end position="132"/>
    </location>
</feature>
<dbReference type="InterPro" id="IPR018392">
    <property type="entry name" value="LysM"/>
</dbReference>
<evidence type="ECO:0000313" key="4">
    <source>
        <dbReference type="EMBL" id="RKW71648.1"/>
    </source>
</evidence>
<comment type="caution">
    <text evidence="4">The sequence shown here is derived from an EMBL/GenBank/DDBJ whole genome shotgun (WGS) entry which is preliminary data.</text>
</comment>
<accession>A0A496PM75</accession>
<feature type="transmembrane region" description="Helical" evidence="2">
    <location>
        <begin position="43"/>
        <end position="68"/>
    </location>
</feature>
<feature type="transmembrane region" description="Helical" evidence="2">
    <location>
        <begin position="80"/>
        <end position="98"/>
    </location>
</feature>
<feature type="compositionally biased region" description="Low complexity" evidence="1">
    <location>
        <begin position="134"/>
        <end position="169"/>
    </location>
</feature>
<keyword evidence="2" id="KW-0472">Membrane</keyword>
<organism evidence="4 5">
    <name type="scientific">Galactobacter caseinivorans</name>
    <dbReference type="NCBI Taxonomy" id="2676123"/>
    <lineage>
        <taxon>Bacteria</taxon>
        <taxon>Bacillati</taxon>
        <taxon>Actinomycetota</taxon>
        <taxon>Actinomycetes</taxon>
        <taxon>Micrococcales</taxon>
        <taxon>Micrococcaceae</taxon>
        <taxon>Galactobacter</taxon>
    </lineage>
</organism>
<evidence type="ECO:0000256" key="2">
    <source>
        <dbReference type="SAM" id="Phobius"/>
    </source>
</evidence>
<dbReference type="CDD" id="cd00118">
    <property type="entry name" value="LysM"/>
    <property type="match status" value="1"/>
</dbReference>
<dbReference type="Proteomes" id="UP000273119">
    <property type="component" value="Unassembled WGS sequence"/>
</dbReference>
<name>A0A496PM75_9MICC</name>
<gene>
    <name evidence="4" type="ORF">DWQ67_02075</name>
</gene>
<evidence type="ECO:0000256" key="1">
    <source>
        <dbReference type="SAM" id="MobiDB-lite"/>
    </source>
</evidence>
<reference evidence="4 5" key="1">
    <citation type="submission" date="2018-07" db="EMBL/GenBank/DDBJ databases">
        <title>Arthrobacter sp. nov., isolated from raw cow's milk with high bacterial count.</title>
        <authorList>
            <person name="Hahne J."/>
            <person name="Isele D."/>
            <person name="Lipski A."/>
        </authorList>
    </citation>
    <scope>NUCLEOTIDE SEQUENCE [LARGE SCALE GENOMIC DNA]</scope>
    <source>
        <strain evidence="4 5">JZ R-183</strain>
    </source>
</reference>